<sequence>MYHNSESYCFDNTKNSIGQWNYFATSSHRTDSNYQWLLIQLSRPVRLLSVTIMKGSIGPSENTENVEIQHTDALPTGFVSPRSGSRCKATLRMRSLRSCGTAVSVGVDHGKRRSAPLLRAASHRATSCCASIFLSIHTTGSECGQNC</sequence>
<dbReference type="AlphaFoldDB" id="A0A1I8HM00"/>
<dbReference type="WBParaSite" id="maker-uti_cns_0006905-snap-gene-0.2-mRNA-1">
    <property type="protein sequence ID" value="maker-uti_cns_0006905-snap-gene-0.2-mRNA-1"/>
    <property type="gene ID" value="maker-uti_cns_0006905-snap-gene-0.2"/>
</dbReference>
<proteinExistence type="predicted"/>
<keyword evidence="1" id="KW-1185">Reference proteome</keyword>
<protein>
    <submittedName>
        <fullName evidence="2">MIR domain-containing protein</fullName>
    </submittedName>
</protein>
<evidence type="ECO:0000313" key="1">
    <source>
        <dbReference type="Proteomes" id="UP000095280"/>
    </source>
</evidence>
<organism evidence="1 2">
    <name type="scientific">Macrostomum lignano</name>
    <dbReference type="NCBI Taxonomy" id="282301"/>
    <lineage>
        <taxon>Eukaryota</taxon>
        <taxon>Metazoa</taxon>
        <taxon>Spiralia</taxon>
        <taxon>Lophotrochozoa</taxon>
        <taxon>Platyhelminthes</taxon>
        <taxon>Rhabditophora</taxon>
        <taxon>Macrostomorpha</taxon>
        <taxon>Macrostomida</taxon>
        <taxon>Macrostomidae</taxon>
        <taxon>Macrostomum</taxon>
    </lineage>
</organism>
<accession>A0A1I8HM00</accession>
<name>A0A1I8HM00_9PLAT</name>
<dbReference type="Proteomes" id="UP000095280">
    <property type="component" value="Unplaced"/>
</dbReference>
<reference evidence="2" key="1">
    <citation type="submission" date="2016-11" db="UniProtKB">
        <authorList>
            <consortium name="WormBaseParasite"/>
        </authorList>
    </citation>
    <scope>IDENTIFICATION</scope>
</reference>
<evidence type="ECO:0000313" key="2">
    <source>
        <dbReference type="WBParaSite" id="maker-uti_cns_0006905-snap-gene-0.2-mRNA-1"/>
    </source>
</evidence>